<dbReference type="EMBL" id="AMQX01000006">
    <property type="protein sequence ID" value="EKS50974.1"/>
    <property type="molecule type" value="Genomic_DNA"/>
</dbReference>
<name>A0AB33XUM2_LACRH</name>
<dbReference type="Proteomes" id="UP000009352">
    <property type="component" value="Unassembled WGS sequence"/>
</dbReference>
<dbReference type="AlphaFoldDB" id="A0AB33XUM2"/>
<evidence type="ECO:0000256" key="1">
    <source>
        <dbReference type="SAM" id="Phobius"/>
    </source>
</evidence>
<organism evidence="2 3">
    <name type="scientific">Lacticaseibacillus rhamnosus LRHMDP3</name>
    <dbReference type="NCBI Taxonomy" id="1203259"/>
    <lineage>
        <taxon>Bacteria</taxon>
        <taxon>Bacillati</taxon>
        <taxon>Bacillota</taxon>
        <taxon>Bacilli</taxon>
        <taxon>Lactobacillales</taxon>
        <taxon>Lactobacillaceae</taxon>
        <taxon>Lacticaseibacillus</taxon>
    </lineage>
</organism>
<protein>
    <submittedName>
        <fullName evidence="2">Uncharacterized protein</fullName>
    </submittedName>
</protein>
<keyword evidence="1" id="KW-0472">Membrane</keyword>
<keyword evidence="1" id="KW-1133">Transmembrane helix</keyword>
<comment type="caution">
    <text evidence="2">The sequence shown here is derived from an EMBL/GenBank/DDBJ whole genome shotgun (WGS) entry which is preliminary data.</text>
</comment>
<feature type="transmembrane region" description="Helical" evidence="1">
    <location>
        <begin position="12"/>
        <end position="39"/>
    </location>
</feature>
<reference evidence="2 3" key="1">
    <citation type="journal article" date="2013" name="Genome Announc.">
        <title>Draft Genome Sequence of Staphylococcus simulans UMC-CNS-990, Isolated from a Case of Chronic Bovine Mastitis.</title>
        <authorList>
            <person name="Calcutt M.J."/>
            <person name="Foecking M.F."/>
            <person name="Hsieh H.Y."/>
            <person name="Perry J."/>
            <person name="Stewart G.C."/>
            <person name="Middleton J.R."/>
        </authorList>
    </citation>
    <scope>NUCLEOTIDE SEQUENCE [LARGE SCALE GENOMIC DNA]</scope>
    <source>
        <strain evidence="2 3">LRHMDP3</strain>
    </source>
</reference>
<gene>
    <name evidence="2" type="ORF">LRHMDP3_1357</name>
</gene>
<evidence type="ECO:0000313" key="3">
    <source>
        <dbReference type="Proteomes" id="UP000009352"/>
    </source>
</evidence>
<accession>A0AB33XUM2</accession>
<proteinExistence type="predicted"/>
<keyword evidence="1" id="KW-0812">Transmembrane</keyword>
<sequence length="46" mass="4739">MSNLKKANHLPLSIITIVAGSLSIIAGAMNLASGILLLVKSRHSPS</sequence>
<evidence type="ECO:0000313" key="2">
    <source>
        <dbReference type="EMBL" id="EKS50974.1"/>
    </source>
</evidence>